<feature type="transmembrane region" description="Helical" evidence="9">
    <location>
        <begin position="64"/>
        <end position="82"/>
    </location>
</feature>
<evidence type="ECO:0000313" key="11">
    <source>
        <dbReference type="EMBL" id="MBW5426181.1"/>
    </source>
</evidence>
<keyword evidence="5" id="KW-0547">Nucleotide-binding</keyword>
<evidence type="ECO:0000256" key="2">
    <source>
        <dbReference type="ARBA" id="ARBA00012438"/>
    </source>
</evidence>
<evidence type="ECO:0000313" key="12">
    <source>
        <dbReference type="Proteomes" id="UP001197114"/>
    </source>
</evidence>
<feature type="transmembrane region" description="Helical" evidence="9">
    <location>
        <begin position="102"/>
        <end position="123"/>
    </location>
</feature>
<gene>
    <name evidence="11" type="ORF">GKQ77_32275</name>
</gene>
<proteinExistence type="predicted"/>
<keyword evidence="9" id="KW-1133">Transmembrane helix</keyword>
<keyword evidence="9" id="KW-0472">Membrane</keyword>
<feature type="non-terminal residue" evidence="11">
    <location>
        <position position="273"/>
    </location>
</feature>
<dbReference type="PANTHER" id="PTHR24421:SF10">
    <property type="entry name" value="NITRATE_NITRITE SENSOR PROTEIN NARQ"/>
    <property type="match status" value="1"/>
</dbReference>
<dbReference type="InterPro" id="IPR050482">
    <property type="entry name" value="Sensor_HK_TwoCompSys"/>
</dbReference>
<dbReference type="Proteomes" id="UP001197114">
    <property type="component" value="Unassembled WGS sequence"/>
</dbReference>
<evidence type="ECO:0000256" key="1">
    <source>
        <dbReference type="ARBA" id="ARBA00000085"/>
    </source>
</evidence>
<evidence type="ECO:0000256" key="3">
    <source>
        <dbReference type="ARBA" id="ARBA00022553"/>
    </source>
</evidence>
<dbReference type="RefSeq" id="WP_219692748.1">
    <property type="nucleotide sequence ID" value="NZ_WMBF01000794.1"/>
</dbReference>
<evidence type="ECO:0000256" key="5">
    <source>
        <dbReference type="ARBA" id="ARBA00022741"/>
    </source>
</evidence>
<dbReference type="GO" id="GO:0016301">
    <property type="term" value="F:kinase activity"/>
    <property type="evidence" value="ECO:0007669"/>
    <property type="project" value="UniProtKB-KW"/>
</dbReference>
<evidence type="ECO:0000256" key="8">
    <source>
        <dbReference type="ARBA" id="ARBA00023012"/>
    </source>
</evidence>
<sequence>MTEDEPVTEPHPLTQYLQRLTQRVRAFDRRRPIAWDVLVTAFFVTAALIDGNGGWRNTAADPRVAQGQVVLMSLALSVPVLWRRRHPLVALAVMSVATAASNWTGAWLQAALIQFIVVFHIALRLPLKTLGRAAALTVLPMAACVFTYPKDSWYELVVPQIWSFALVALAGIAVRSRQDHTQALVERARRLEVERDQQAQLATAAERTRIAREMHDIIGHNLSVITGLADGGSYAAAKSPERAAQALEAIGTTSRQALAELRRLLDVLSDDTP</sequence>
<keyword evidence="6 11" id="KW-0418">Kinase</keyword>
<organism evidence="11 12">
    <name type="scientific">Streptomyces anatolicus</name>
    <dbReference type="NCBI Taxonomy" id="2675858"/>
    <lineage>
        <taxon>Bacteria</taxon>
        <taxon>Bacillati</taxon>
        <taxon>Actinomycetota</taxon>
        <taxon>Actinomycetes</taxon>
        <taxon>Kitasatosporales</taxon>
        <taxon>Streptomycetaceae</taxon>
        <taxon>Streptomyces</taxon>
    </lineage>
</organism>
<evidence type="ECO:0000256" key="6">
    <source>
        <dbReference type="ARBA" id="ARBA00022777"/>
    </source>
</evidence>
<dbReference type="EMBL" id="WMBF01000794">
    <property type="protein sequence ID" value="MBW5426181.1"/>
    <property type="molecule type" value="Genomic_DNA"/>
</dbReference>
<keyword evidence="9" id="KW-0812">Transmembrane</keyword>
<dbReference type="InterPro" id="IPR011712">
    <property type="entry name" value="Sig_transdc_His_kin_sub3_dim/P"/>
</dbReference>
<dbReference type="Pfam" id="PF07730">
    <property type="entry name" value="HisKA_3"/>
    <property type="match status" value="1"/>
</dbReference>
<keyword evidence="3" id="KW-0597">Phosphoprotein</keyword>
<dbReference type="EC" id="2.7.13.3" evidence="2"/>
<comment type="caution">
    <text evidence="11">The sequence shown here is derived from an EMBL/GenBank/DDBJ whole genome shotgun (WGS) entry which is preliminary data.</text>
</comment>
<feature type="domain" description="Signal transduction histidine kinase subgroup 3 dimerisation and phosphoacceptor" evidence="10">
    <location>
        <begin position="206"/>
        <end position="269"/>
    </location>
</feature>
<keyword evidence="12" id="KW-1185">Reference proteome</keyword>
<protein>
    <recommendedName>
        <fullName evidence="2">histidine kinase</fullName>
        <ecNumber evidence="2">2.7.13.3</ecNumber>
    </recommendedName>
</protein>
<feature type="transmembrane region" description="Helical" evidence="9">
    <location>
        <begin position="154"/>
        <end position="174"/>
    </location>
</feature>
<keyword evidence="7" id="KW-0067">ATP-binding</keyword>
<evidence type="ECO:0000256" key="7">
    <source>
        <dbReference type="ARBA" id="ARBA00022840"/>
    </source>
</evidence>
<dbReference type="Gene3D" id="1.20.5.1930">
    <property type="match status" value="1"/>
</dbReference>
<keyword evidence="4" id="KW-0808">Transferase</keyword>
<evidence type="ECO:0000256" key="9">
    <source>
        <dbReference type="SAM" id="Phobius"/>
    </source>
</evidence>
<comment type="catalytic activity">
    <reaction evidence="1">
        <text>ATP + protein L-histidine = ADP + protein N-phospho-L-histidine.</text>
        <dbReference type="EC" id="2.7.13.3"/>
    </reaction>
</comment>
<reference evidence="11 12" key="1">
    <citation type="submission" date="2019-11" db="EMBL/GenBank/DDBJ databases">
        <authorList>
            <person name="Ay H."/>
        </authorList>
    </citation>
    <scope>NUCLEOTIDE SEQUENCE [LARGE SCALE GENOMIC DNA]</scope>
    <source>
        <strain evidence="11 12">BG9H</strain>
    </source>
</reference>
<evidence type="ECO:0000259" key="10">
    <source>
        <dbReference type="Pfam" id="PF07730"/>
    </source>
</evidence>
<dbReference type="PANTHER" id="PTHR24421">
    <property type="entry name" value="NITRATE/NITRITE SENSOR PROTEIN NARX-RELATED"/>
    <property type="match status" value="1"/>
</dbReference>
<evidence type="ECO:0000256" key="4">
    <source>
        <dbReference type="ARBA" id="ARBA00022679"/>
    </source>
</evidence>
<feature type="transmembrane region" description="Helical" evidence="9">
    <location>
        <begin position="33"/>
        <end position="52"/>
    </location>
</feature>
<keyword evidence="8" id="KW-0902">Two-component regulatory system</keyword>
<name>A0ABS6YXJ5_9ACTN</name>
<accession>A0ABS6YXJ5</accession>